<reference evidence="6 7" key="1">
    <citation type="submission" date="2025-04" db="UniProtKB">
        <authorList>
            <consortium name="RefSeq"/>
        </authorList>
    </citation>
    <scope>IDENTIFICATION</scope>
    <source>
        <tissue evidence="6 7">Whole organism</tissue>
    </source>
</reference>
<keyword evidence="4" id="KW-0732">Signal</keyword>
<feature type="region of interest" description="Disordered" evidence="3">
    <location>
        <begin position="479"/>
        <end position="518"/>
    </location>
</feature>
<evidence type="ECO:0000256" key="3">
    <source>
        <dbReference type="SAM" id="MobiDB-lite"/>
    </source>
</evidence>
<dbReference type="Gene3D" id="3.80.10.10">
    <property type="entry name" value="Ribonuclease Inhibitor"/>
    <property type="match status" value="3"/>
</dbReference>
<evidence type="ECO:0000256" key="4">
    <source>
        <dbReference type="SAM" id="SignalP"/>
    </source>
</evidence>
<dbReference type="Pfam" id="PF13855">
    <property type="entry name" value="LRR_8"/>
    <property type="match status" value="2"/>
</dbReference>
<dbReference type="Proteomes" id="UP000504606">
    <property type="component" value="Unplaced"/>
</dbReference>
<feature type="region of interest" description="Disordered" evidence="3">
    <location>
        <begin position="24"/>
        <end position="60"/>
    </location>
</feature>
<keyword evidence="1" id="KW-0433">Leucine-rich repeat</keyword>
<evidence type="ECO:0000313" key="7">
    <source>
        <dbReference type="RefSeq" id="XP_052123113.1"/>
    </source>
</evidence>
<dbReference type="CTD" id="38590"/>
<feature type="compositionally biased region" description="Acidic residues" evidence="3">
    <location>
        <begin position="488"/>
        <end position="501"/>
    </location>
</feature>
<accession>A0A6J1SI79</accession>
<proteinExistence type="predicted"/>
<gene>
    <name evidence="6 7" type="primary">LOC113207890</name>
</gene>
<dbReference type="KEGG" id="foc:113207890"/>
<sequence>MARPGCALLLCATLLLIGDAGAAGAKRSKDKDPLAKDPKDASSSQRRKSLSGTSAAPTAAAAPGRGAVMNLCDSFHIRTLNVYCSCSSQQLLNATEASCWVFGKSENESAPIWDSFSSQPNLETLKINVRDESVHKFVPTRALSFLRKLKLFEIMYATISELQPYAFANLTTLQELQLKRNQIITLKPRSFAWLPNLTTVNLGENQVAEVHREVFLGLPSLRRLFLDRNNITTLHDGSFTHLSGLDELELNDNQLAVLTRETFSGLKMLRRLLLNNNKLRMLGDCTFCEMPHLTELYLNENGLQYLSVRAFEGLSRLSRLMLGDNALQVLSPGSLNGLARMRYLDLRNNELNTLPYETVKPLMDNFKNVSSYFYIEGNRFVCDCRLSWIYQLRNETPNEQIRTSLEETTCVLSLDGADPAPAHGVVKPGLIDHHQNGLLHGAQQQQVGAPVPHRGRLFASHVSTDGPGFIRDEAVVVHNKKHDKDDSSDYDADDVDEDYSGPEDLMASQQQRVSPSGTDRKLLELDPEQLPCPEPVKQPTPTADDLDVDLIGQEFDDINGVQTLTGTVAGSSGAPSLSAALVLACVLLVGRPRFGT</sequence>
<keyword evidence="2" id="KW-0677">Repeat</keyword>
<dbReference type="InterPro" id="IPR001611">
    <property type="entry name" value="Leu-rich_rpt"/>
</dbReference>
<feature type="compositionally biased region" description="Low complexity" evidence="3">
    <location>
        <begin position="51"/>
        <end position="60"/>
    </location>
</feature>
<feature type="chain" id="PRO_5044639470" evidence="4">
    <location>
        <begin position="23"/>
        <end position="596"/>
    </location>
</feature>
<organism evidence="5 6">
    <name type="scientific">Frankliniella occidentalis</name>
    <name type="common">Western flower thrips</name>
    <name type="synonym">Euthrips occidentalis</name>
    <dbReference type="NCBI Taxonomy" id="133901"/>
    <lineage>
        <taxon>Eukaryota</taxon>
        <taxon>Metazoa</taxon>
        <taxon>Ecdysozoa</taxon>
        <taxon>Arthropoda</taxon>
        <taxon>Hexapoda</taxon>
        <taxon>Insecta</taxon>
        <taxon>Pterygota</taxon>
        <taxon>Neoptera</taxon>
        <taxon>Paraneoptera</taxon>
        <taxon>Thysanoptera</taxon>
        <taxon>Terebrantia</taxon>
        <taxon>Thripoidea</taxon>
        <taxon>Thripidae</taxon>
        <taxon>Frankliniella</taxon>
    </lineage>
</organism>
<evidence type="ECO:0000256" key="1">
    <source>
        <dbReference type="ARBA" id="ARBA00022614"/>
    </source>
</evidence>
<dbReference type="RefSeq" id="XP_052123113.1">
    <property type="nucleotide sequence ID" value="XM_052267153.1"/>
</dbReference>
<evidence type="ECO:0000313" key="6">
    <source>
        <dbReference type="RefSeq" id="XP_026280418.1"/>
    </source>
</evidence>
<dbReference type="InterPro" id="IPR003591">
    <property type="entry name" value="Leu-rich_rpt_typical-subtyp"/>
</dbReference>
<protein>
    <submittedName>
        <fullName evidence="6 7">Connectin</fullName>
    </submittedName>
</protein>
<dbReference type="SUPFAM" id="SSF52058">
    <property type="entry name" value="L domain-like"/>
    <property type="match status" value="1"/>
</dbReference>
<name>A0A6J1SI79_FRAOC</name>
<dbReference type="AlphaFoldDB" id="A0A6J1SI79"/>
<dbReference type="RefSeq" id="XP_026280418.1">
    <property type="nucleotide sequence ID" value="XM_026424633.2"/>
</dbReference>
<feature type="compositionally biased region" description="Polar residues" evidence="3">
    <location>
        <begin position="507"/>
        <end position="517"/>
    </location>
</feature>
<feature type="signal peptide" evidence="4">
    <location>
        <begin position="1"/>
        <end position="22"/>
    </location>
</feature>
<evidence type="ECO:0000256" key="2">
    <source>
        <dbReference type="ARBA" id="ARBA00022737"/>
    </source>
</evidence>
<dbReference type="GeneID" id="113207890"/>
<dbReference type="PANTHER" id="PTHR24366">
    <property type="entry name" value="IG(IMMUNOGLOBULIN) AND LRR(LEUCINE RICH REPEAT) DOMAINS"/>
    <property type="match status" value="1"/>
</dbReference>
<dbReference type="InterPro" id="IPR032675">
    <property type="entry name" value="LRR_dom_sf"/>
</dbReference>
<keyword evidence="5" id="KW-1185">Reference proteome</keyword>
<evidence type="ECO:0000313" key="5">
    <source>
        <dbReference type="Proteomes" id="UP000504606"/>
    </source>
</evidence>
<dbReference type="SMART" id="SM00369">
    <property type="entry name" value="LRR_TYP"/>
    <property type="match status" value="8"/>
</dbReference>
<feature type="compositionally biased region" description="Basic and acidic residues" evidence="3">
    <location>
        <begin position="27"/>
        <end position="40"/>
    </location>
</feature>
<dbReference type="PANTHER" id="PTHR24366:SF96">
    <property type="entry name" value="LEUCINE RICH REPEAT CONTAINING 53"/>
    <property type="match status" value="1"/>
</dbReference>
<dbReference type="OrthoDB" id="27267at2759"/>
<dbReference type="FunFam" id="3.80.10.10:FF:001360">
    <property type="entry name" value="Uncharacterized protein"/>
    <property type="match status" value="1"/>
</dbReference>